<dbReference type="Gene3D" id="1.10.10.60">
    <property type="entry name" value="Homeodomain-like"/>
    <property type="match status" value="2"/>
</dbReference>
<evidence type="ECO:0000256" key="4">
    <source>
        <dbReference type="ARBA" id="ARBA00023012"/>
    </source>
</evidence>
<keyword evidence="7" id="KW-0804">Transcription</keyword>
<evidence type="ECO:0000256" key="7">
    <source>
        <dbReference type="ARBA" id="ARBA00023163"/>
    </source>
</evidence>
<keyword evidence="3 8" id="KW-0597">Phosphoprotein</keyword>
<evidence type="ECO:0000256" key="6">
    <source>
        <dbReference type="ARBA" id="ARBA00023125"/>
    </source>
</evidence>
<dbReference type="PROSITE" id="PS01124">
    <property type="entry name" value="HTH_ARAC_FAMILY_2"/>
    <property type="match status" value="1"/>
</dbReference>
<dbReference type="InterPro" id="IPR020449">
    <property type="entry name" value="Tscrpt_reg_AraC-type_HTH"/>
</dbReference>
<keyword evidence="2" id="KW-0963">Cytoplasm</keyword>
<dbReference type="Pfam" id="PF12833">
    <property type="entry name" value="HTH_18"/>
    <property type="match status" value="1"/>
</dbReference>
<dbReference type="Gene3D" id="3.40.50.2300">
    <property type="match status" value="1"/>
</dbReference>
<dbReference type="PRINTS" id="PR00032">
    <property type="entry name" value="HTHARAC"/>
</dbReference>
<proteinExistence type="predicted"/>
<evidence type="ECO:0000256" key="3">
    <source>
        <dbReference type="ARBA" id="ARBA00022553"/>
    </source>
</evidence>
<dbReference type="InterPro" id="IPR051552">
    <property type="entry name" value="HptR"/>
</dbReference>
<dbReference type="RefSeq" id="WP_249865140.1">
    <property type="nucleotide sequence ID" value="NZ_CP027059.1"/>
</dbReference>
<sequence>MFKLVIVDDEPTVRYGLKHYFDWSACGIEVVDEAENGLAALQVIERIKPDLVLTDVCMPKMDGIQLSNILSERYPQLKIVFISGHNDADFLKSALQVKAVDYIFKPVNVDELTEVMERVVDALRAEERERRLLADMQVKLTQGMPLLREKFLMSLIRDGAASPLRIKDRVDFLGLHLPFEAPYWVIVIRLDNSADVVESRSERDKQLLSYSVLNIVQELIDREIGGYVFENRMVEFVGILRMNEGEDQESLLFQLAEDVRGALYQYLKISVTIGVGERIASLASLPRSYAQAREAADQRWHLGKNQIISMDNLEQSDDGAYRFDPAQDERMISSLKAADEDKLLAGLQEIYDALARRRGEGFQYGRNISLQLLLLAGRAQLELGVSRKDAEEKESQLMVQVFQQETLDDLRRLVEQHLLEVCGRIREKRSGKSKNVIERVRALIDQRYAENLQVGDMAKEVFLSATYLCLLFKQETGETINEYLTKVRVEQAKALLRDPANKFYEVCYAVGYSDPSYFSKLFKKYTGFTPSSYRDDVM</sequence>
<dbReference type="Pfam" id="PF00072">
    <property type="entry name" value="Response_reg"/>
    <property type="match status" value="1"/>
</dbReference>
<evidence type="ECO:0000313" key="12">
    <source>
        <dbReference type="Proteomes" id="UP001057134"/>
    </source>
</evidence>
<feature type="domain" description="Response regulatory" evidence="10">
    <location>
        <begin position="3"/>
        <end position="120"/>
    </location>
</feature>
<protein>
    <submittedName>
        <fullName evidence="11">Response regulatory protein</fullName>
    </submittedName>
</protein>
<evidence type="ECO:0000256" key="2">
    <source>
        <dbReference type="ARBA" id="ARBA00022490"/>
    </source>
</evidence>
<dbReference type="SMART" id="SM00448">
    <property type="entry name" value="REC"/>
    <property type="match status" value="1"/>
</dbReference>
<evidence type="ECO:0000313" key="11">
    <source>
        <dbReference type="EMBL" id="UQZ83077.1"/>
    </source>
</evidence>
<dbReference type="PANTHER" id="PTHR42713:SF3">
    <property type="entry name" value="TRANSCRIPTIONAL REGULATORY PROTEIN HPTR"/>
    <property type="match status" value="1"/>
</dbReference>
<evidence type="ECO:0000259" key="9">
    <source>
        <dbReference type="PROSITE" id="PS01124"/>
    </source>
</evidence>
<dbReference type="Pfam" id="PF17853">
    <property type="entry name" value="GGDEF_2"/>
    <property type="match status" value="1"/>
</dbReference>
<organism evidence="11 12">
    <name type="scientific">Paenibacillus konkukensis</name>
    <dbReference type="NCBI Taxonomy" id="2020716"/>
    <lineage>
        <taxon>Bacteria</taxon>
        <taxon>Bacillati</taxon>
        <taxon>Bacillota</taxon>
        <taxon>Bacilli</taxon>
        <taxon>Bacillales</taxon>
        <taxon>Paenibacillaceae</taxon>
        <taxon>Paenibacillus</taxon>
    </lineage>
</organism>
<dbReference type="InterPro" id="IPR009057">
    <property type="entry name" value="Homeodomain-like_sf"/>
</dbReference>
<comment type="subcellular location">
    <subcellularLocation>
        <location evidence="1">Cytoplasm</location>
    </subcellularLocation>
</comment>
<dbReference type="InterPro" id="IPR018062">
    <property type="entry name" value="HTH_AraC-typ_CS"/>
</dbReference>
<dbReference type="InterPro" id="IPR018060">
    <property type="entry name" value="HTH_AraC"/>
</dbReference>
<dbReference type="PROSITE" id="PS00041">
    <property type="entry name" value="HTH_ARAC_FAMILY_1"/>
    <property type="match status" value="1"/>
</dbReference>
<dbReference type="InterPro" id="IPR041522">
    <property type="entry name" value="CdaR_GGDEF"/>
</dbReference>
<accession>A0ABY4RP34</accession>
<dbReference type="CDD" id="cd17536">
    <property type="entry name" value="REC_YesN-like"/>
    <property type="match status" value="1"/>
</dbReference>
<dbReference type="InterPro" id="IPR001789">
    <property type="entry name" value="Sig_transdc_resp-reg_receiver"/>
</dbReference>
<name>A0ABY4RP34_9BACL</name>
<gene>
    <name evidence="11" type="ORF">SK3146_02238</name>
</gene>
<keyword evidence="12" id="KW-1185">Reference proteome</keyword>
<dbReference type="SUPFAM" id="SSF52172">
    <property type="entry name" value="CheY-like"/>
    <property type="match status" value="1"/>
</dbReference>
<dbReference type="PANTHER" id="PTHR42713">
    <property type="entry name" value="HISTIDINE KINASE-RELATED"/>
    <property type="match status" value="1"/>
</dbReference>
<feature type="modified residue" description="4-aspartylphosphate" evidence="8">
    <location>
        <position position="55"/>
    </location>
</feature>
<keyword evidence="6" id="KW-0238">DNA-binding</keyword>
<evidence type="ECO:0000256" key="5">
    <source>
        <dbReference type="ARBA" id="ARBA00023015"/>
    </source>
</evidence>
<reference evidence="11" key="1">
    <citation type="submission" date="2018-02" db="EMBL/GenBank/DDBJ databases">
        <authorList>
            <person name="Kim S.-K."/>
            <person name="Jung H.-I."/>
            <person name="Lee S.-W."/>
        </authorList>
    </citation>
    <scope>NUCLEOTIDE SEQUENCE</scope>
    <source>
        <strain evidence="11">SK3146</strain>
    </source>
</reference>
<dbReference type="EMBL" id="CP027059">
    <property type="protein sequence ID" value="UQZ83077.1"/>
    <property type="molecule type" value="Genomic_DNA"/>
</dbReference>
<reference evidence="11" key="2">
    <citation type="journal article" date="2021" name="J Anim Sci Technol">
        <title>Complete genome sequence of Paenibacillus konkukensis sp. nov. SK3146 as a potential probiotic strain.</title>
        <authorList>
            <person name="Jung H.I."/>
            <person name="Park S."/>
            <person name="Niu K.M."/>
            <person name="Lee S.W."/>
            <person name="Kothari D."/>
            <person name="Yi K.J."/>
            <person name="Kim S.K."/>
        </authorList>
    </citation>
    <scope>NUCLEOTIDE SEQUENCE</scope>
    <source>
        <strain evidence="11">SK3146</strain>
    </source>
</reference>
<keyword evidence="4" id="KW-0902">Two-component regulatory system</keyword>
<evidence type="ECO:0000256" key="1">
    <source>
        <dbReference type="ARBA" id="ARBA00004496"/>
    </source>
</evidence>
<dbReference type="InterPro" id="IPR011006">
    <property type="entry name" value="CheY-like_superfamily"/>
</dbReference>
<evidence type="ECO:0000256" key="8">
    <source>
        <dbReference type="PROSITE-ProRule" id="PRU00169"/>
    </source>
</evidence>
<dbReference type="SMART" id="SM00342">
    <property type="entry name" value="HTH_ARAC"/>
    <property type="match status" value="1"/>
</dbReference>
<dbReference type="PROSITE" id="PS50110">
    <property type="entry name" value="RESPONSE_REGULATORY"/>
    <property type="match status" value="1"/>
</dbReference>
<feature type="domain" description="HTH araC/xylS-type" evidence="9">
    <location>
        <begin position="438"/>
        <end position="536"/>
    </location>
</feature>
<dbReference type="Proteomes" id="UP001057134">
    <property type="component" value="Chromosome"/>
</dbReference>
<dbReference type="SUPFAM" id="SSF46689">
    <property type="entry name" value="Homeodomain-like"/>
    <property type="match status" value="2"/>
</dbReference>
<keyword evidence="5" id="KW-0805">Transcription regulation</keyword>
<evidence type="ECO:0000259" key="10">
    <source>
        <dbReference type="PROSITE" id="PS50110"/>
    </source>
</evidence>